<evidence type="ECO:0000313" key="5">
    <source>
        <dbReference type="EMBL" id="XBH15610.1"/>
    </source>
</evidence>
<organism evidence="5">
    <name type="scientific">Telmatobacter sp. DSM 110680</name>
    <dbReference type="NCBI Taxonomy" id="3036704"/>
    <lineage>
        <taxon>Bacteria</taxon>
        <taxon>Pseudomonadati</taxon>
        <taxon>Acidobacteriota</taxon>
        <taxon>Terriglobia</taxon>
        <taxon>Terriglobales</taxon>
        <taxon>Acidobacteriaceae</taxon>
        <taxon>Telmatobacter</taxon>
    </lineage>
</organism>
<evidence type="ECO:0000259" key="4">
    <source>
        <dbReference type="Pfam" id="PF17836"/>
    </source>
</evidence>
<accession>A0AAU7DD74</accession>
<comment type="similarity">
    <text evidence="1">Belongs to the transferase hexapeptide repeat family.</text>
</comment>
<dbReference type="NCBIfam" id="TIGR03570">
    <property type="entry name" value="NeuD_NnaD"/>
    <property type="match status" value="1"/>
</dbReference>
<name>A0AAU7DD74_9BACT</name>
<evidence type="ECO:0000256" key="1">
    <source>
        <dbReference type="ARBA" id="ARBA00007274"/>
    </source>
</evidence>
<dbReference type="SUPFAM" id="SSF51161">
    <property type="entry name" value="Trimeric LpxA-like enzymes"/>
    <property type="match status" value="1"/>
</dbReference>
<dbReference type="Gene3D" id="3.40.50.20">
    <property type="match status" value="1"/>
</dbReference>
<dbReference type="InterPro" id="IPR011004">
    <property type="entry name" value="Trimer_LpxA-like_sf"/>
</dbReference>
<dbReference type="InterPro" id="IPR050179">
    <property type="entry name" value="Trans_hexapeptide_repeat"/>
</dbReference>
<dbReference type="Gene3D" id="2.160.10.10">
    <property type="entry name" value="Hexapeptide repeat proteins"/>
    <property type="match status" value="1"/>
</dbReference>
<feature type="binding site" evidence="3">
    <location>
        <position position="72"/>
    </location>
    <ligand>
        <name>substrate</name>
    </ligand>
</feature>
<dbReference type="EMBL" id="CP121196">
    <property type="protein sequence ID" value="XBH15610.1"/>
    <property type="molecule type" value="Genomic_DNA"/>
</dbReference>
<evidence type="ECO:0000256" key="2">
    <source>
        <dbReference type="PIRSR" id="PIRSR620019-1"/>
    </source>
</evidence>
<feature type="domain" description="PglD N-terminal" evidence="4">
    <location>
        <begin position="4"/>
        <end position="70"/>
    </location>
</feature>
<dbReference type="CDD" id="cd03360">
    <property type="entry name" value="LbH_AT_putative"/>
    <property type="match status" value="1"/>
</dbReference>
<dbReference type="RefSeq" id="WP_348260843.1">
    <property type="nucleotide sequence ID" value="NZ_CP121196.1"/>
</dbReference>
<dbReference type="PANTHER" id="PTHR43300">
    <property type="entry name" value="ACETYLTRANSFERASE"/>
    <property type="match status" value="1"/>
</dbReference>
<protein>
    <submittedName>
        <fullName evidence="5">Acetyltransferase</fullName>
    </submittedName>
</protein>
<dbReference type="PANTHER" id="PTHR43300:SF7">
    <property type="entry name" value="UDP-N-ACETYLBACILLOSAMINE N-ACETYLTRANSFERASE"/>
    <property type="match status" value="1"/>
</dbReference>
<feature type="site" description="Increases basicity of active site His" evidence="2">
    <location>
        <position position="140"/>
    </location>
</feature>
<dbReference type="Pfam" id="PF17836">
    <property type="entry name" value="PglD_N"/>
    <property type="match status" value="1"/>
</dbReference>
<dbReference type="AlphaFoldDB" id="A0AAU7DD74"/>
<feature type="active site" description="Proton acceptor" evidence="2">
    <location>
        <position position="139"/>
    </location>
</feature>
<dbReference type="InterPro" id="IPR041561">
    <property type="entry name" value="PglD_N"/>
</dbReference>
<proteinExistence type="inferred from homology"/>
<sequence length="210" mass="21718">MSSIVVVGGGGHAKVVISILRKLNRYRIIGYSDLKDNGTLLGAPYLGTDEALSPSALNQTECEAVLAVGQVGFGTSRCELWMRLRSLSLSFPFIVSPDAIVNEGVKVDGGVTVMDGAIVNSGATIGYGAIVNTHSIIEHDVILADWVHVAPGATVCGGVKVGRYSMIGAGATVIEGLAIAEHCLVGAGSTVVEDITEPGVYVGSPARRIR</sequence>
<feature type="binding site" evidence="3">
    <location>
        <position position="148"/>
    </location>
    <ligand>
        <name>acetyl-CoA</name>
        <dbReference type="ChEBI" id="CHEBI:57288"/>
    </ligand>
</feature>
<gene>
    <name evidence="5" type="ORF">P8935_13630</name>
</gene>
<evidence type="ECO:0000256" key="3">
    <source>
        <dbReference type="PIRSR" id="PIRSR620019-2"/>
    </source>
</evidence>
<dbReference type="InterPro" id="IPR020019">
    <property type="entry name" value="AcTrfase_PglD-like"/>
</dbReference>
<reference evidence="5" key="1">
    <citation type="submission" date="2023-03" db="EMBL/GenBank/DDBJ databases">
        <title>Edaphobacter sp.</title>
        <authorList>
            <person name="Huber K.J."/>
            <person name="Papendorf J."/>
            <person name="Pilke C."/>
            <person name="Bunk B."/>
            <person name="Sproeer C."/>
            <person name="Pester M."/>
        </authorList>
    </citation>
    <scope>NUCLEOTIDE SEQUENCE</scope>
    <source>
        <strain evidence="5">DSM 110680</strain>
    </source>
</reference>